<comment type="caution">
    <text evidence="2">The sequence shown here is derived from an EMBL/GenBank/DDBJ whole genome shotgun (WGS) entry which is preliminary data.</text>
</comment>
<gene>
    <name evidence="2" type="ORF">J2S03_003469</name>
</gene>
<protein>
    <recommendedName>
        <fullName evidence="4">DUF4367 domain-containing protein</fullName>
    </recommendedName>
</protein>
<feature type="transmembrane region" description="Helical" evidence="1">
    <location>
        <begin position="53"/>
        <end position="74"/>
    </location>
</feature>
<dbReference type="Proteomes" id="UP001232973">
    <property type="component" value="Unassembled WGS sequence"/>
</dbReference>
<dbReference type="RefSeq" id="WP_274456634.1">
    <property type="nucleotide sequence ID" value="NZ_CP067097.1"/>
</dbReference>
<evidence type="ECO:0000313" key="3">
    <source>
        <dbReference type="Proteomes" id="UP001232973"/>
    </source>
</evidence>
<dbReference type="EMBL" id="JAUSTP010000059">
    <property type="protein sequence ID" value="MDQ0191598.1"/>
    <property type="molecule type" value="Genomic_DNA"/>
</dbReference>
<reference evidence="2 3" key="1">
    <citation type="submission" date="2023-07" db="EMBL/GenBank/DDBJ databases">
        <title>Genomic Encyclopedia of Type Strains, Phase IV (KMG-IV): sequencing the most valuable type-strain genomes for metagenomic binning, comparative biology and taxonomic classification.</title>
        <authorList>
            <person name="Goeker M."/>
        </authorList>
    </citation>
    <scope>NUCLEOTIDE SEQUENCE [LARGE SCALE GENOMIC DNA]</scope>
    <source>
        <strain evidence="2 3">DSM 4006</strain>
    </source>
</reference>
<keyword evidence="1" id="KW-1133">Transmembrane helix</keyword>
<evidence type="ECO:0008006" key="4">
    <source>
        <dbReference type="Google" id="ProtNLM"/>
    </source>
</evidence>
<accession>A0ABT9XPB4</accession>
<sequence>MRKKYVDELVRNAIRDDALPYELKNEMWNHIERNVAGMRAPKRNRSFHQMQTTFAWIGSVAIAVCLALVGHYVIQEHSTSTSANKGNNTSNVTHHLSPISEHSYASSVEAFNAIASLEQTFGQFYPSGLPVNLGYGIHAEFSGGAGQYSYKWTEGRWTVLTRFWGSNTAGTQVARGMVSYLHTHMLPVPETKGVVIISQASSSTTPKMTQNTIAWQVGNKVFELKVTGDSIHALEAVVNSTSQNPRGGM</sequence>
<organism evidence="2 3">
    <name type="scientific">Alicyclobacillus cycloheptanicus</name>
    <dbReference type="NCBI Taxonomy" id="1457"/>
    <lineage>
        <taxon>Bacteria</taxon>
        <taxon>Bacillati</taxon>
        <taxon>Bacillota</taxon>
        <taxon>Bacilli</taxon>
        <taxon>Bacillales</taxon>
        <taxon>Alicyclobacillaceae</taxon>
        <taxon>Alicyclobacillus</taxon>
    </lineage>
</organism>
<keyword evidence="1" id="KW-0812">Transmembrane</keyword>
<keyword evidence="1" id="KW-0472">Membrane</keyword>
<evidence type="ECO:0000256" key="1">
    <source>
        <dbReference type="SAM" id="Phobius"/>
    </source>
</evidence>
<keyword evidence="3" id="KW-1185">Reference proteome</keyword>
<proteinExistence type="predicted"/>
<name>A0ABT9XPB4_9BACL</name>
<evidence type="ECO:0000313" key="2">
    <source>
        <dbReference type="EMBL" id="MDQ0191598.1"/>
    </source>
</evidence>